<protein>
    <submittedName>
        <fullName evidence="2">Uncharacterized protein LOC107466174</fullName>
    </submittedName>
</protein>
<dbReference type="PANTHER" id="PTHR31973">
    <property type="entry name" value="POLYPROTEIN, PUTATIVE-RELATED"/>
    <property type="match status" value="1"/>
</dbReference>
<proteinExistence type="predicted"/>
<reference evidence="1" key="1">
    <citation type="journal article" date="2016" name="Nat. Genet.">
        <title>The genome sequences of Arachis duranensis and Arachis ipaensis, the diploid ancestors of cultivated peanut.</title>
        <authorList>
            <person name="Bertioli D.J."/>
            <person name="Cannon S.B."/>
            <person name="Froenicke L."/>
            <person name="Huang G."/>
            <person name="Farmer A.D."/>
            <person name="Cannon E.K."/>
            <person name="Liu X."/>
            <person name="Gao D."/>
            <person name="Clevenger J."/>
            <person name="Dash S."/>
            <person name="Ren L."/>
            <person name="Moretzsohn M.C."/>
            <person name="Shirasawa K."/>
            <person name="Huang W."/>
            <person name="Vidigal B."/>
            <person name="Abernathy B."/>
            <person name="Chu Y."/>
            <person name="Niederhuth C.E."/>
            <person name="Umale P."/>
            <person name="Araujo A.C."/>
            <person name="Kozik A."/>
            <person name="Kim K.D."/>
            <person name="Burow M.D."/>
            <person name="Varshney R.K."/>
            <person name="Wang X."/>
            <person name="Zhang X."/>
            <person name="Barkley N."/>
            <person name="Guimaraes P.M."/>
            <person name="Isobe S."/>
            <person name="Guo B."/>
            <person name="Liao B."/>
            <person name="Stalker H.T."/>
            <person name="Schmitz R.J."/>
            <person name="Scheffler B.E."/>
            <person name="Leal-Bertioli S.C."/>
            <person name="Xun X."/>
            <person name="Jackson S.A."/>
            <person name="Michelmore R."/>
            <person name="Ozias-Akins P."/>
        </authorList>
    </citation>
    <scope>NUCLEOTIDE SEQUENCE [LARGE SCALE GENOMIC DNA]</scope>
    <source>
        <strain evidence="1">cv. V14167</strain>
    </source>
</reference>
<dbReference type="PANTHER" id="PTHR31973:SF195">
    <property type="entry name" value="MUDR FAMILY TRANSPOSASE"/>
    <property type="match status" value="1"/>
</dbReference>
<dbReference type="AlphaFoldDB" id="A0A6P4C635"/>
<evidence type="ECO:0000313" key="1">
    <source>
        <dbReference type="Proteomes" id="UP000515211"/>
    </source>
</evidence>
<accession>A0A6P4C635</accession>
<keyword evidence="1" id="KW-1185">Reference proteome</keyword>
<dbReference type="GeneID" id="107466174"/>
<gene>
    <name evidence="2" type="primary">LOC107466174</name>
</gene>
<dbReference type="Proteomes" id="UP000515211">
    <property type="component" value="Chromosome 9"/>
</dbReference>
<reference evidence="2" key="2">
    <citation type="submission" date="2025-08" db="UniProtKB">
        <authorList>
            <consortium name="RefSeq"/>
        </authorList>
    </citation>
    <scope>IDENTIFICATION</scope>
    <source>
        <tissue evidence="2">Whole plant</tissue>
    </source>
</reference>
<dbReference type="RefSeq" id="XP_015940648.1">
    <property type="nucleotide sequence ID" value="XM_016085162.1"/>
</dbReference>
<name>A0A6P4C635_ARADU</name>
<sequence>MASEDESFLVLVHYSEKIQRSKKYGLKFTDREPFSIFISSSSTLSDPKNIILSKLRVFGSKWVKKLFYKISIIIVSTSIKYDIRVLFHCLRSFSEVRIHEFYLKLEVGVDSYGASAPVSHSTAMGGDLDHTEAVGSVPFENHGVRHQTYEVDNGPGIIPDVLRFGEPDRVENAISDGNSDQESVDIIGDIDDDTGANLHTQYGPSSFGTQQYPLHFSTLNLEGTWEVRRYNGLHTCLATSISSDHRQLDYHALTARIYPLVRTDAVVMIKVLQEATEANYRFRPSYRKVWMAKQKAIAQIYRDWEESYAELPCWMLGVQSTMADTVTVLKTSPEGILVISNRHNGIKTALEAPDGGWLPLRAFRAFCIRHVAANFSLSFNGQDVRRMLVNATYAKTEAEFDYLFDIMRTENPAMCDWVNRMEYDKWTRCPCLCPQSKISEDLCPNIPEQLGATPNIKGAMSYPCV</sequence>
<dbReference type="KEGG" id="adu:107466174"/>
<evidence type="ECO:0000313" key="2">
    <source>
        <dbReference type="RefSeq" id="XP_015940648.1"/>
    </source>
</evidence>
<organism evidence="1 2">
    <name type="scientific">Arachis duranensis</name>
    <name type="common">Wild peanut</name>
    <dbReference type="NCBI Taxonomy" id="130453"/>
    <lineage>
        <taxon>Eukaryota</taxon>
        <taxon>Viridiplantae</taxon>
        <taxon>Streptophyta</taxon>
        <taxon>Embryophyta</taxon>
        <taxon>Tracheophyta</taxon>
        <taxon>Spermatophyta</taxon>
        <taxon>Magnoliopsida</taxon>
        <taxon>eudicotyledons</taxon>
        <taxon>Gunneridae</taxon>
        <taxon>Pentapetalae</taxon>
        <taxon>rosids</taxon>
        <taxon>fabids</taxon>
        <taxon>Fabales</taxon>
        <taxon>Fabaceae</taxon>
        <taxon>Papilionoideae</taxon>
        <taxon>50 kb inversion clade</taxon>
        <taxon>dalbergioids sensu lato</taxon>
        <taxon>Dalbergieae</taxon>
        <taxon>Pterocarpus clade</taxon>
        <taxon>Arachis</taxon>
    </lineage>
</organism>